<name>A0A0J1BDD9_9TREE</name>
<feature type="region of interest" description="Disordered" evidence="1">
    <location>
        <begin position="260"/>
        <end position="312"/>
    </location>
</feature>
<dbReference type="STRING" id="879819.A0A0J1BDD9"/>
<evidence type="ECO:0000313" key="2">
    <source>
        <dbReference type="EMBL" id="KLT46079.1"/>
    </source>
</evidence>
<feature type="compositionally biased region" description="Low complexity" evidence="1">
    <location>
        <begin position="421"/>
        <end position="446"/>
    </location>
</feature>
<feature type="region of interest" description="Disordered" evidence="1">
    <location>
        <begin position="755"/>
        <end position="787"/>
    </location>
</feature>
<organism evidence="2 3">
    <name type="scientific">Cutaneotrichosporon oleaginosum</name>
    <dbReference type="NCBI Taxonomy" id="879819"/>
    <lineage>
        <taxon>Eukaryota</taxon>
        <taxon>Fungi</taxon>
        <taxon>Dikarya</taxon>
        <taxon>Basidiomycota</taxon>
        <taxon>Agaricomycotina</taxon>
        <taxon>Tremellomycetes</taxon>
        <taxon>Trichosporonales</taxon>
        <taxon>Trichosporonaceae</taxon>
        <taxon>Cutaneotrichosporon</taxon>
    </lineage>
</organism>
<evidence type="ECO:0000313" key="3">
    <source>
        <dbReference type="Proteomes" id="UP000053611"/>
    </source>
</evidence>
<dbReference type="EMBL" id="KQ087178">
    <property type="protein sequence ID" value="KLT46079.1"/>
    <property type="molecule type" value="Genomic_DNA"/>
</dbReference>
<accession>A0A0J1BDD9</accession>
<sequence length="908" mass="96371">MYYAALRSQSPEPRKQYLVVFTDKASLAAVDADTRGLTKWARDDSSAMYDDVDWDNIGDRCRSKDIACSCVILGSPEAGRSTTAPFGRDGSTVEKLRKMCQASSPEGPDDAWFALPSDSDVYLTEMSVKSTAPPPPPVPAPPEIKPVLPTAASAQPSANGPTEAQIQYQQAQTAAMAVKMAQAAQAQGPNGGPFQALAQLIASGRLDPAVMTQLAGNIRSTDLAVRQRAMAQLSQLMVQAQNKNLGASGATAAGNVKSTNNQAQANGANGSAGTNAPALPAAANPSSTGVAAGTAQIPSGAPPQNISIPNLNPAGMTQQQFVAAMQARQRAVQAHTNQQMSQQQQNQLSQLQAQQGNQQSNTGQNANATQSQNQSQSQNAQATAQTTQQLQSQQQALLFQRQQLLAQQQQQQQQQQQAQQASQQGQQTQQGQQPQPQNPQAPSAPQLRPPAWSGTISWMLKGQERSIIPVQCSVLSQTMNPADLMLQQWPSNLEMSAMTPMNMADLQTYVKAHNAPCVLFSVSPQANPDAKAKMNYLAASLLAKQLAAFIKFGNPGCGILLVSASRGPQTPGNEQNNRLLGVVCLKQPYPALNPAAAAANPSTAQAQVPQQPVTINGSVNNGAFQNVPNISPQFLQNAQLQSQLLANQARPTPAHSRTPSQSQPTQPPARPSTLQQFANQPNLQTLQQLQMRQLAATQQPPRPSNMTLSEAQKNGIIKLLREANINVGETFDPSQIPRETLTQIIQQAKDKTKQNMLQKMQSQANQSTSNPTLGLGGQPNQSLGGLGNLNAQGGGNMNLPAGYNFMNHMNLQNLGSLGGINMAQLAMNQQNQNNANQGGTQPQLNAATLASLGQIPGFNLQQFQAAQAAQAAQNAQNNNNGQGALGLFGQTGLGSLNPTMLNQFQQQH</sequence>
<evidence type="ECO:0000256" key="1">
    <source>
        <dbReference type="SAM" id="MobiDB-lite"/>
    </source>
</evidence>
<feature type="compositionally biased region" description="Polar residues" evidence="1">
    <location>
        <begin position="755"/>
        <end position="772"/>
    </location>
</feature>
<dbReference type="GeneID" id="28982314"/>
<feature type="compositionally biased region" description="Low complexity" evidence="1">
    <location>
        <begin position="260"/>
        <end position="288"/>
    </location>
</feature>
<dbReference type="RefSeq" id="XP_018282570.1">
    <property type="nucleotide sequence ID" value="XM_018421711.1"/>
</dbReference>
<feature type="region of interest" description="Disordered" evidence="1">
    <location>
        <begin position="421"/>
        <end position="452"/>
    </location>
</feature>
<gene>
    <name evidence="2" type="ORF">CC85DRAFT_281716</name>
</gene>
<reference evidence="2 3" key="1">
    <citation type="submission" date="2015-03" db="EMBL/GenBank/DDBJ databases">
        <title>Genomics and transcriptomics of the oil-accumulating basidiomycete yeast T. oleaginosus allow insights into substrate utilization and the diverse evolutionary trajectories of mating systems in fungi.</title>
        <authorList>
            <consortium name="DOE Joint Genome Institute"/>
            <person name="Kourist R."/>
            <person name="Kracht O."/>
            <person name="Bracharz F."/>
            <person name="Lipzen A."/>
            <person name="Nolan M."/>
            <person name="Ohm R."/>
            <person name="Grigoriev I."/>
            <person name="Sun S."/>
            <person name="Heitman J."/>
            <person name="Bruck T."/>
            <person name="Nowrousian M."/>
        </authorList>
    </citation>
    <scope>NUCLEOTIDE SEQUENCE [LARGE SCALE GENOMIC DNA]</scope>
    <source>
        <strain evidence="2 3">IBC0246</strain>
    </source>
</reference>
<proteinExistence type="predicted"/>
<keyword evidence="3" id="KW-1185">Reference proteome</keyword>
<dbReference type="Proteomes" id="UP000053611">
    <property type="component" value="Unassembled WGS sequence"/>
</dbReference>
<dbReference type="AlphaFoldDB" id="A0A0J1BDD9"/>
<evidence type="ECO:0008006" key="4">
    <source>
        <dbReference type="Google" id="ProtNLM"/>
    </source>
</evidence>
<feature type="region of interest" description="Disordered" evidence="1">
    <location>
        <begin position="327"/>
        <end position="383"/>
    </location>
</feature>
<feature type="region of interest" description="Disordered" evidence="1">
    <location>
        <begin position="646"/>
        <end position="674"/>
    </location>
</feature>
<protein>
    <recommendedName>
        <fullName evidence="4">Mediator of RNA polymerase II transcription subunit 25</fullName>
    </recommendedName>
</protein>